<reference evidence="1" key="1">
    <citation type="submission" date="2018-10" db="EMBL/GenBank/DDBJ databases">
        <title>Hidden diversity of soil giant viruses.</title>
        <authorList>
            <person name="Schulz F."/>
            <person name="Alteio L."/>
            <person name="Goudeau D."/>
            <person name="Ryan E.M."/>
            <person name="Malmstrom R.R."/>
            <person name="Blanchard J."/>
            <person name="Woyke T."/>
        </authorList>
    </citation>
    <scope>NUCLEOTIDE SEQUENCE</scope>
    <source>
        <strain evidence="1">BAV1</strain>
    </source>
</reference>
<sequence>MDELLKICSDIPNLFITDFFSVTKSEKHNYFYNKNEIDFEVAVKWLQVPKENLKQLLFKYEFEENYDYFIRTIKTINTDGSETSNEKIVVTPECFKPLCTMTETERGRTIRWYYISVEKQVKRYHQMIRNKLREELALLMNHNDKSGYIYGIQDPNDKNTILIKFSKTRP</sequence>
<gene>
    <name evidence="1" type="ORF">Barrevirus1_52</name>
</gene>
<dbReference type="EMBL" id="MK071998">
    <property type="protein sequence ID" value="AYV76830.1"/>
    <property type="molecule type" value="Genomic_DNA"/>
</dbReference>
<protein>
    <submittedName>
        <fullName evidence="1">Uncharacterized protein</fullName>
    </submittedName>
</protein>
<name>A0A3G4ZPK8_9VIRU</name>
<organism evidence="1">
    <name type="scientific">Barrevirus sp</name>
    <dbReference type="NCBI Taxonomy" id="2487763"/>
    <lineage>
        <taxon>Viruses</taxon>
        <taxon>Varidnaviria</taxon>
        <taxon>Bamfordvirae</taxon>
        <taxon>Nucleocytoviricota</taxon>
        <taxon>Megaviricetes</taxon>
        <taxon>Imitervirales</taxon>
        <taxon>Mimiviridae</taxon>
        <taxon>Klosneuvirinae</taxon>
    </lineage>
</organism>
<evidence type="ECO:0000313" key="1">
    <source>
        <dbReference type="EMBL" id="AYV76830.1"/>
    </source>
</evidence>
<proteinExistence type="predicted"/>
<accession>A0A3G4ZPK8</accession>